<evidence type="ECO:0000313" key="2">
    <source>
        <dbReference type="Proteomes" id="UP000244989"/>
    </source>
</evidence>
<name>A0A2U1T5A7_9CORY</name>
<comment type="caution">
    <text evidence="1">The sequence shown here is derived from an EMBL/GenBank/DDBJ whole genome shotgun (WGS) entry which is preliminary data.</text>
</comment>
<dbReference type="Proteomes" id="UP000244989">
    <property type="component" value="Unassembled WGS sequence"/>
</dbReference>
<protein>
    <submittedName>
        <fullName evidence="1">Uncharacterized protein</fullName>
    </submittedName>
</protein>
<dbReference type="AlphaFoldDB" id="A0A2U1T5A7"/>
<proteinExistence type="predicted"/>
<evidence type="ECO:0000313" key="1">
    <source>
        <dbReference type="EMBL" id="PWC01181.1"/>
    </source>
</evidence>
<reference evidence="2" key="1">
    <citation type="submission" date="2018-04" db="EMBL/GenBank/DDBJ databases">
        <authorList>
            <person name="Liu S."/>
            <person name="Wang Z."/>
            <person name="Li J."/>
        </authorList>
    </citation>
    <scope>NUCLEOTIDE SEQUENCE [LARGE SCALE GENOMIC DNA]</scope>
    <source>
        <strain evidence="2">2189</strain>
    </source>
</reference>
<dbReference type="KEGG" id="cyz:C3B44_04685"/>
<keyword evidence="2" id="KW-1185">Reference proteome</keyword>
<dbReference type="OrthoDB" id="4774928at2"/>
<organism evidence="1 2">
    <name type="scientific">Corynebacterium yudongzhengii</name>
    <dbReference type="NCBI Taxonomy" id="2080740"/>
    <lineage>
        <taxon>Bacteria</taxon>
        <taxon>Bacillati</taxon>
        <taxon>Actinomycetota</taxon>
        <taxon>Actinomycetes</taxon>
        <taxon>Mycobacteriales</taxon>
        <taxon>Corynebacteriaceae</taxon>
        <taxon>Corynebacterium</taxon>
    </lineage>
</organism>
<dbReference type="RefSeq" id="WP_108431363.1">
    <property type="nucleotide sequence ID" value="NZ_CP026947.1"/>
</dbReference>
<accession>A0A2U1T5A7</accession>
<gene>
    <name evidence="1" type="ORF">DF222_08935</name>
</gene>
<dbReference type="EMBL" id="QEEZ01000017">
    <property type="protein sequence ID" value="PWC01181.1"/>
    <property type="molecule type" value="Genomic_DNA"/>
</dbReference>
<sequence length="200" mass="21073">MHTVVVIPASPALVEELAPRDQASRELVAAAREVLGGAPHTAGIDLVASRAERYYTAHTGSFAAWGAPGVTVGAGHYLPELIARYVLGDKLSAAILEVRSKLATPRPERLTVVVTDGSAGMTPRAPLALLDDAAAADTFCRSALTTRPERIWSVAELEAAGVPDVSLWREMAGVEKRGQLHAVDTATGVARYVASWEGEP</sequence>